<evidence type="ECO:0008006" key="4">
    <source>
        <dbReference type="Google" id="ProtNLM"/>
    </source>
</evidence>
<feature type="compositionally biased region" description="Basic and acidic residues" evidence="1">
    <location>
        <begin position="176"/>
        <end position="192"/>
    </location>
</feature>
<reference evidence="2 3" key="2">
    <citation type="submission" date="2009-05" db="EMBL/GenBank/DDBJ databases">
        <authorList>
            <person name="Harkins D.M."/>
            <person name="DeShazer D."/>
            <person name="Woods D.E."/>
            <person name="Brinkac L.M."/>
            <person name="Brown K.A."/>
            <person name="Hung G.C."/>
            <person name="Tuanyok A."/>
            <person name="Zhang B."/>
            <person name="Nierman W.C."/>
        </authorList>
    </citation>
    <scope>NUCLEOTIDE SEQUENCE [LARGE SCALE GENOMIC DNA]</scope>
    <source>
        <strain evidence="2 3">1710a</strain>
    </source>
</reference>
<feature type="compositionally biased region" description="Gly residues" evidence="1">
    <location>
        <begin position="196"/>
        <end position="210"/>
    </location>
</feature>
<feature type="compositionally biased region" description="Gly residues" evidence="1">
    <location>
        <begin position="226"/>
        <end position="236"/>
    </location>
</feature>
<dbReference type="InterPro" id="IPR038225">
    <property type="entry name" value="TagF_sf"/>
</dbReference>
<dbReference type="Gene3D" id="3.40.1730.10">
    <property type="entry name" value="pa0076 domain"/>
    <property type="match status" value="1"/>
</dbReference>
<dbReference type="RefSeq" id="WP_004529326.1">
    <property type="nucleotide sequence ID" value="NZ_CM000833.1"/>
</dbReference>
<dbReference type="NCBIfam" id="TIGR03373">
    <property type="entry name" value="VI_minor_4"/>
    <property type="match status" value="1"/>
</dbReference>
<dbReference type="HOGENOM" id="CLU_084145_0_0_4"/>
<sequence>MSSEAMSTMQTTPACDGEPPAWYGKIPGAGDFVNHRLSHELAGWWERWLQQGMAAMRQRGDDELARYYTVAPVWNFLIPAGAGAQCVQPGCLAPSCDRVGRYYPVIATLPMRTADYWSALPDAADAFYWQVGSALLDAIRHARAPVQLERALAKVRLVPGAAAGSAWFGGAGGGPGERDWRGGARDAARESDAGWAIGGAGDIDGAGVRGAGDEGDGGDRGDRGEAGGMSGVGAADGGDARNGALAQPMPSPPATPAWPGLSQYFDPHGATSFWWTNRADGSPLRTHAHTGAPDSRLFLRLFGGVQHGV</sequence>
<protein>
    <recommendedName>
        <fullName evidence="4">Type VI secretion-associated protein, BMA_A0400 family</fullName>
    </recommendedName>
</protein>
<proteinExistence type="predicted"/>
<gene>
    <name evidence="2" type="ORF">BURPS1710A_A2127</name>
</gene>
<name>A0A0E1VUI7_BURPE</name>
<dbReference type="AlphaFoldDB" id="A0A0E1VUI7"/>
<evidence type="ECO:0000256" key="1">
    <source>
        <dbReference type="SAM" id="MobiDB-lite"/>
    </source>
</evidence>
<evidence type="ECO:0000313" key="2">
    <source>
        <dbReference type="EMBL" id="EET04580.1"/>
    </source>
</evidence>
<feature type="region of interest" description="Disordered" evidence="1">
    <location>
        <begin position="1"/>
        <end position="20"/>
    </location>
</feature>
<evidence type="ECO:0000313" key="3">
    <source>
        <dbReference type="Proteomes" id="UP000001812"/>
    </source>
</evidence>
<dbReference type="InterPro" id="IPR017748">
    <property type="entry name" value="TagF"/>
</dbReference>
<dbReference type="Pfam" id="PF09867">
    <property type="entry name" value="TagF_N"/>
    <property type="match status" value="1"/>
</dbReference>
<dbReference type="EMBL" id="CM000833">
    <property type="protein sequence ID" value="EET04580.1"/>
    <property type="molecule type" value="Genomic_DNA"/>
</dbReference>
<feature type="region of interest" description="Disordered" evidence="1">
    <location>
        <begin position="168"/>
        <end position="257"/>
    </location>
</feature>
<feature type="compositionally biased region" description="Polar residues" evidence="1">
    <location>
        <begin position="1"/>
        <end position="13"/>
    </location>
</feature>
<dbReference type="Proteomes" id="UP000001812">
    <property type="component" value="Chromosome II"/>
</dbReference>
<accession>A0A0E1VUI7</accession>
<organism evidence="2 3">
    <name type="scientific">Burkholderia pseudomallei 1710a</name>
    <dbReference type="NCBI Taxonomy" id="320371"/>
    <lineage>
        <taxon>Bacteria</taxon>
        <taxon>Pseudomonadati</taxon>
        <taxon>Pseudomonadota</taxon>
        <taxon>Betaproteobacteria</taxon>
        <taxon>Burkholderiales</taxon>
        <taxon>Burkholderiaceae</taxon>
        <taxon>Burkholderia</taxon>
        <taxon>pseudomallei group</taxon>
    </lineage>
</organism>
<reference evidence="3" key="1">
    <citation type="submission" date="2007-08" db="EMBL/GenBank/DDBJ databases">
        <title>Annotation of Burkholderia pseudomallei 1710a.</title>
        <authorList>
            <person name="Harkins D.M."/>
            <person name="DeShazer D."/>
            <person name="Woods D.E."/>
            <person name="Brinkac L.M."/>
            <person name="Brown K.A."/>
            <person name="Hung G.C."/>
            <person name="Tuanyok A."/>
            <person name="Zhang B."/>
            <person name="Nierman W.C."/>
        </authorList>
    </citation>
    <scope>NUCLEOTIDE SEQUENCE [LARGE SCALE GENOMIC DNA]</scope>
    <source>
        <strain evidence="3">1710a</strain>
    </source>
</reference>